<reference evidence="5" key="1">
    <citation type="submission" date="2022-06" db="EMBL/GenBank/DDBJ databases">
        <title>New Polynucleobacter species.</title>
        <authorList>
            <person name="Hahn M.W."/>
        </authorList>
    </citation>
    <scope>NUCLEOTIDE SEQUENCE</scope>
    <source>
        <strain evidence="5">UK-FUSCHL-C3</strain>
    </source>
</reference>
<dbReference type="PROSITE" id="PS01090">
    <property type="entry name" value="TATD_2"/>
    <property type="match status" value="1"/>
</dbReference>
<dbReference type="CDD" id="cd01310">
    <property type="entry name" value="TatD_DNAse"/>
    <property type="match status" value="1"/>
</dbReference>
<dbReference type="PANTHER" id="PTHR46124:SF2">
    <property type="entry name" value="D-AMINOACYL-TRNA DEACYLASE"/>
    <property type="match status" value="1"/>
</dbReference>
<dbReference type="InterPro" id="IPR015991">
    <property type="entry name" value="TatD/YcfH-like"/>
</dbReference>
<dbReference type="SUPFAM" id="SSF51556">
    <property type="entry name" value="Metallo-dependent hydrolases"/>
    <property type="match status" value="1"/>
</dbReference>
<name>A0AAU8A4A0_9BURK</name>
<evidence type="ECO:0000256" key="3">
    <source>
        <dbReference type="ARBA" id="ARBA00022801"/>
    </source>
</evidence>
<dbReference type="AlphaFoldDB" id="A0AAU8A4A0"/>
<dbReference type="PIRSF" id="PIRSF005902">
    <property type="entry name" value="DNase_TatD"/>
    <property type="match status" value="1"/>
</dbReference>
<sequence>MFIDSHCHLDFPEYQERLPEVLENMARAKVTHALCISVDIPDFPKVKLLAQSHPNLFASVGVHPDYEDTPEPTLEFLIEEAKDPKVIAIGETGLDYYRMGERSYESMEWQRERFRTHIRAALAAKKPLIIHTRSASEDTLKIMQEEGAGRIGGVMHCFTESYEVAKAAIEMGFYISFSGIVTFKSAKDLQATCKALPIERILIETDSPYLAPVPHRGQTNEPAWVSHVAGFIADLRGVSVESIAEHTTHNFYQCFQLNRSDS</sequence>
<accession>A0AAU8A4A0</accession>
<dbReference type="FunFam" id="3.20.20.140:FF:000005">
    <property type="entry name" value="TatD family hydrolase"/>
    <property type="match status" value="1"/>
</dbReference>
<feature type="binding site" evidence="4">
    <location>
        <position position="156"/>
    </location>
    <ligand>
        <name>a divalent metal cation</name>
        <dbReference type="ChEBI" id="CHEBI:60240"/>
        <label>2</label>
    </ligand>
</feature>
<dbReference type="InterPro" id="IPR001130">
    <property type="entry name" value="TatD-like"/>
</dbReference>
<dbReference type="RefSeq" id="WP_353439788.1">
    <property type="nucleotide sequence ID" value="NZ_CP099959.1"/>
</dbReference>
<feature type="binding site" evidence="4">
    <location>
        <position position="6"/>
    </location>
    <ligand>
        <name>a divalent metal cation</name>
        <dbReference type="ChEBI" id="CHEBI:60240"/>
        <label>1</label>
    </ligand>
</feature>
<keyword evidence="2 4" id="KW-0479">Metal-binding</keyword>
<organism evidence="5">
    <name type="scientific">Polynucleobacter sp. UK-FUSCHL-C3</name>
    <dbReference type="NCBI Taxonomy" id="2955208"/>
    <lineage>
        <taxon>Bacteria</taxon>
        <taxon>Pseudomonadati</taxon>
        <taxon>Pseudomonadota</taxon>
        <taxon>Betaproteobacteria</taxon>
        <taxon>Burkholderiales</taxon>
        <taxon>Burkholderiaceae</taxon>
        <taxon>Polynucleobacter</taxon>
    </lineage>
</organism>
<dbReference type="Pfam" id="PF01026">
    <property type="entry name" value="TatD_DNase"/>
    <property type="match status" value="1"/>
</dbReference>
<dbReference type="EMBL" id="CP099959">
    <property type="protein sequence ID" value="XCC58532.1"/>
    <property type="molecule type" value="Genomic_DNA"/>
</dbReference>
<protein>
    <submittedName>
        <fullName evidence="5">TatD family hydrolase</fullName>
    </submittedName>
</protein>
<evidence type="ECO:0000256" key="4">
    <source>
        <dbReference type="PIRSR" id="PIRSR005902-1"/>
    </source>
</evidence>
<evidence type="ECO:0000256" key="1">
    <source>
        <dbReference type="ARBA" id="ARBA00009275"/>
    </source>
</evidence>
<gene>
    <name evidence="5" type="ORF">NKE59_04410</name>
</gene>
<proteinExistence type="inferred from homology"/>
<feature type="binding site" evidence="4">
    <location>
        <position position="91"/>
    </location>
    <ligand>
        <name>a divalent metal cation</name>
        <dbReference type="ChEBI" id="CHEBI:60240"/>
        <label>1</label>
    </ligand>
</feature>
<evidence type="ECO:0000256" key="2">
    <source>
        <dbReference type="ARBA" id="ARBA00022723"/>
    </source>
</evidence>
<dbReference type="GO" id="GO:0016788">
    <property type="term" value="F:hydrolase activity, acting on ester bonds"/>
    <property type="evidence" value="ECO:0007669"/>
    <property type="project" value="InterPro"/>
</dbReference>
<feature type="binding site" evidence="4">
    <location>
        <position position="131"/>
    </location>
    <ligand>
        <name>a divalent metal cation</name>
        <dbReference type="ChEBI" id="CHEBI:60240"/>
        <label>2</label>
    </ligand>
</feature>
<comment type="similarity">
    <text evidence="1">Belongs to the metallo-dependent hydrolases superfamily. TatD-type hydrolase family.</text>
</comment>
<evidence type="ECO:0000313" key="5">
    <source>
        <dbReference type="EMBL" id="XCC58532.1"/>
    </source>
</evidence>
<dbReference type="GO" id="GO:0004536">
    <property type="term" value="F:DNA nuclease activity"/>
    <property type="evidence" value="ECO:0007669"/>
    <property type="project" value="InterPro"/>
</dbReference>
<dbReference type="GO" id="GO:0005829">
    <property type="term" value="C:cytosol"/>
    <property type="evidence" value="ECO:0007669"/>
    <property type="project" value="TreeGrafter"/>
</dbReference>
<dbReference type="InterPro" id="IPR032466">
    <property type="entry name" value="Metal_Hydrolase"/>
</dbReference>
<dbReference type="GO" id="GO:0046872">
    <property type="term" value="F:metal ion binding"/>
    <property type="evidence" value="ECO:0007669"/>
    <property type="project" value="UniProtKB-KW"/>
</dbReference>
<dbReference type="NCBIfam" id="TIGR00010">
    <property type="entry name" value="YchF/TatD family DNA exonuclease"/>
    <property type="match status" value="1"/>
</dbReference>
<dbReference type="PANTHER" id="PTHR46124">
    <property type="entry name" value="D-AMINOACYL-TRNA DEACYLASE"/>
    <property type="match status" value="1"/>
</dbReference>
<feature type="binding site" evidence="4">
    <location>
        <position position="206"/>
    </location>
    <ligand>
        <name>a divalent metal cation</name>
        <dbReference type="ChEBI" id="CHEBI:60240"/>
        <label>1</label>
    </ligand>
</feature>
<dbReference type="Gene3D" id="3.20.20.140">
    <property type="entry name" value="Metal-dependent hydrolases"/>
    <property type="match status" value="1"/>
</dbReference>
<dbReference type="InterPro" id="IPR018228">
    <property type="entry name" value="DNase_TatD-rel_CS"/>
</dbReference>
<feature type="binding site" evidence="4">
    <location>
        <position position="8"/>
    </location>
    <ligand>
        <name>a divalent metal cation</name>
        <dbReference type="ChEBI" id="CHEBI:60240"/>
        <label>1</label>
    </ligand>
</feature>
<dbReference type="PROSITE" id="PS01137">
    <property type="entry name" value="TATD_1"/>
    <property type="match status" value="1"/>
</dbReference>
<keyword evidence="3 5" id="KW-0378">Hydrolase</keyword>